<reference evidence="3" key="1">
    <citation type="submission" date="2018-02" db="EMBL/GenBank/DDBJ databases">
        <authorList>
            <person name="Clavel T."/>
            <person name="Strowig T."/>
        </authorList>
    </citation>
    <scope>NUCLEOTIDE SEQUENCE [LARGE SCALE GENOMIC DNA]</scope>
    <source>
        <strain evidence="3">DSM 100764</strain>
    </source>
</reference>
<dbReference type="PROSITE" id="PS50263">
    <property type="entry name" value="CN_HYDROLASE"/>
    <property type="match status" value="1"/>
</dbReference>
<evidence type="ECO:0000313" key="3">
    <source>
        <dbReference type="Proteomes" id="UP000244925"/>
    </source>
</evidence>
<accession>A0A2V1IZS9</accession>
<dbReference type="Pfam" id="PF00795">
    <property type="entry name" value="CN_hydrolase"/>
    <property type="match status" value="1"/>
</dbReference>
<dbReference type="InterPro" id="IPR036526">
    <property type="entry name" value="C-N_Hydrolase_sf"/>
</dbReference>
<dbReference type="Gene3D" id="3.60.110.10">
    <property type="entry name" value="Carbon-nitrogen hydrolase"/>
    <property type="match status" value="1"/>
</dbReference>
<dbReference type="InterPro" id="IPR052737">
    <property type="entry name" value="Omega-amidase_YafV"/>
</dbReference>
<sequence length="265" mass="30291">MPESNLKVAVMPHDIIENDAKANIEAVSRRISSIDPDTDLLVLPEMFNTGYSNIREQLRLNAEPDNGPTMQAVEGWAKDYNMAIWGGFTAVDEKDRIYNRGFMTDPDGNTVFYDKRHLFRMGGEHNLLRAGDSLSPVISYCGWKLKMAICYDIRFPVWNRNVANEYDALIVPANWAHSRVYAWRQMLIARAIENQSFVVGCNREGRDRFGDYPAGDSFVFNHWGDDIADRRDDGIVYATFNGAQLDADRKRFSPWMDADSFSIKL</sequence>
<dbReference type="EMBL" id="PUBV01000001">
    <property type="protein sequence ID" value="PWB09668.1"/>
    <property type="molecule type" value="Genomic_DNA"/>
</dbReference>
<evidence type="ECO:0000259" key="1">
    <source>
        <dbReference type="PROSITE" id="PS50263"/>
    </source>
</evidence>
<dbReference type="RefSeq" id="WP_107034720.1">
    <property type="nucleotide sequence ID" value="NZ_CAOLHR010000013.1"/>
</dbReference>
<evidence type="ECO:0000313" key="2">
    <source>
        <dbReference type="EMBL" id="PWB09668.1"/>
    </source>
</evidence>
<dbReference type="GeneID" id="93424182"/>
<name>A0A2V1IZS9_9BACT</name>
<dbReference type="PANTHER" id="PTHR47799">
    <property type="entry name" value="OMEGA-AMIDASE YAFV"/>
    <property type="match status" value="1"/>
</dbReference>
<proteinExistence type="predicted"/>
<gene>
    <name evidence="2" type="ORF">C5O25_00210</name>
</gene>
<protein>
    <submittedName>
        <fullName evidence="2">Nitrilase family protein</fullName>
    </submittedName>
</protein>
<dbReference type="SUPFAM" id="SSF56317">
    <property type="entry name" value="Carbon-nitrogen hydrolase"/>
    <property type="match status" value="1"/>
</dbReference>
<keyword evidence="3" id="KW-1185">Reference proteome</keyword>
<dbReference type="AlphaFoldDB" id="A0A2V1IZS9"/>
<comment type="caution">
    <text evidence="2">The sequence shown here is derived from an EMBL/GenBank/DDBJ whole genome shotgun (WGS) entry which is preliminary data.</text>
</comment>
<dbReference type="InterPro" id="IPR003010">
    <property type="entry name" value="C-N_Hydrolase"/>
</dbReference>
<dbReference type="PANTHER" id="PTHR47799:SF1">
    <property type="entry name" value="OMEGA-AMIDASE YAFV"/>
    <property type="match status" value="1"/>
</dbReference>
<dbReference type="Proteomes" id="UP000244925">
    <property type="component" value="Unassembled WGS sequence"/>
</dbReference>
<dbReference type="GO" id="GO:0050152">
    <property type="term" value="F:omega-amidase activity"/>
    <property type="evidence" value="ECO:0007669"/>
    <property type="project" value="TreeGrafter"/>
</dbReference>
<feature type="domain" description="CN hydrolase" evidence="1">
    <location>
        <begin position="6"/>
        <end position="242"/>
    </location>
</feature>
<dbReference type="GO" id="GO:0106008">
    <property type="term" value="F:2-oxoglutaramate amidase activity"/>
    <property type="evidence" value="ECO:0007669"/>
    <property type="project" value="TreeGrafter"/>
</dbReference>
<organism evidence="2 3">
    <name type="scientific">Paramuribaculum intestinale</name>
    <dbReference type="NCBI Taxonomy" id="2094151"/>
    <lineage>
        <taxon>Bacteria</taxon>
        <taxon>Pseudomonadati</taxon>
        <taxon>Bacteroidota</taxon>
        <taxon>Bacteroidia</taxon>
        <taxon>Bacteroidales</taxon>
        <taxon>Muribaculaceae</taxon>
        <taxon>Paramuribaculum</taxon>
    </lineage>
</organism>